<name>A0ABU6NAQ9_9BACI</name>
<dbReference type="RefSeq" id="WP_327968351.1">
    <property type="nucleotide sequence ID" value="NZ_JARMQG010000160.1"/>
</dbReference>
<gene>
    <name evidence="1" type="ORF">P4447_12785</name>
</gene>
<sequence>MAKSSKNFFKVFAKNIKQSMGPGQYRVNGINVTCIHCQHDRFEHGYAQLNTAVATFFKLDFANRSATVLTCYRCGYVHWFNKKVERID</sequence>
<reference evidence="1 2" key="1">
    <citation type="submission" date="2023-03" db="EMBL/GenBank/DDBJ databases">
        <title>Bacillus Genome Sequencing.</title>
        <authorList>
            <person name="Dunlap C."/>
        </authorList>
    </citation>
    <scope>NUCLEOTIDE SEQUENCE [LARGE SCALE GENOMIC DNA]</scope>
    <source>
        <strain evidence="1 2">B-14544</strain>
    </source>
</reference>
<accession>A0ABU6NAQ9</accession>
<dbReference type="EMBL" id="JARMQG010000160">
    <property type="protein sequence ID" value="MED3563311.1"/>
    <property type="molecule type" value="Genomic_DNA"/>
</dbReference>
<evidence type="ECO:0000313" key="1">
    <source>
        <dbReference type="EMBL" id="MED3563311.1"/>
    </source>
</evidence>
<comment type="caution">
    <text evidence="1">The sequence shown here is derived from an EMBL/GenBank/DDBJ whole genome shotgun (WGS) entry which is preliminary data.</text>
</comment>
<dbReference type="Proteomes" id="UP001330749">
    <property type="component" value="Unassembled WGS sequence"/>
</dbReference>
<keyword evidence="2" id="KW-1185">Reference proteome</keyword>
<organism evidence="1 2">
    <name type="scientific">Bacillus xiapuensis</name>
    <dbReference type="NCBI Taxonomy" id="2014075"/>
    <lineage>
        <taxon>Bacteria</taxon>
        <taxon>Bacillati</taxon>
        <taxon>Bacillota</taxon>
        <taxon>Bacilli</taxon>
        <taxon>Bacillales</taxon>
        <taxon>Bacillaceae</taxon>
        <taxon>Bacillus</taxon>
    </lineage>
</organism>
<protein>
    <submittedName>
        <fullName evidence="1">Zinc ribbon domain-containing protein</fullName>
    </submittedName>
</protein>
<proteinExistence type="predicted"/>
<evidence type="ECO:0000313" key="2">
    <source>
        <dbReference type="Proteomes" id="UP001330749"/>
    </source>
</evidence>